<dbReference type="RefSeq" id="WP_183751027.1">
    <property type="nucleotide sequence ID" value="NZ_JACICC010000002.1"/>
</dbReference>
<protein>
    <submittedName>
        <fullName evidence="2">Uncharacterized protein</fullName>
    </submittedName>
</protein>
<reference evidence="2 3" key="1">
    <citation type="submission" date="2020-08" db="EMBL/GenBank/DDBJ databases">
        <title>Genomic Encyclopedia of Type Strains, Phase IV (KMG-IV): sequencing the most valuable type-strain genomes for metagenomic binning, comparative biology and taxonomic classification.</title>
        <authorList>
            <person name="Goeker M."/>
        </authorList>
    </citation>
    <scope>NUCLEOTIDE SEQUENCE [LARGE SCALE GENOMIC DNA]</scope>
    <source>
        <strain evidence="2 3">DSM 28760</strain>
    </source>
</reference>
<name>A0A7W5Z2X7_9HYPH</name>
<proteinExistence type="predicted"/>
<comment type="caution">
    <text evidence="2">The sequence shown here is derived from an EMBL/GenBank/DDBJ whole genome shotgun (WGS) entry which is preliminary data.</text>
</comment>
<organism evidence="2 3">
    <name type="scientific">Pseudochelatococcus contaminans</name>
    <dbReference type="NCBI Taxonomy" id="1538103"/>
    <lineage>
        <taxon>Bacteria</taxon>
        <taxon>Pseudomonadati</taxon>
        <taxon>Pseudomonadota</taxon>
        <taxon>Alphaproteobacteria</taxon>
        <taxon>Hyphomicrobiales</taxon>
        <taxon>Chelatococcaceae</taxon>
        <taxon>Pseudochelatococcus</taxon>
    </lineage>
</organism>
<dbReference type="Proteomes" id="UP000537592">
    <property type="component" value="Unassembled WGS sequence"/>
</dbReference>
<dbReference type="Pfam" id="PF22258">
    <property type="entry name" value="DUF6949"/>
    <property type="match status" value="1"/>
</dbReference>
<keyword evidence="1" id="KW-0472">Membrane</keyword>
<dbReference type="InterPro" id="IPR053803">
    <property type="entry name" value="DUF6949"/>
</dbReference>
<accession>A0A7W5Z2X7</accession>
<dbReference type="AlphaFoldDB" id="A0A7W5Z2X7"/>
<evidence type="ECO:0000313" key="3">
    <source>
        <dbReference type="Proteomes" id="UP000537592"/>
    </source>
</evidence>
<keyword evidence="1" id="KW-1133">Transmembrane helix</keyword>
<gene>
    <name evidence="2" type="ORF">FHS81_001094</name>
</gene>
<keyword evidence="1" id="KW-0812">Transmembrane</keyword>
<evidence type="ECO:0000313" key="2">
    <source>
        <dbReference type="EMBL" id="MBB3809024.1"/>
    </source>
</evidence>
<keyword evidence="3" id="KW-1185">Reference proteome</keyword>
<feature type="transmembrane region" description="Helical" evidence="1">
    <location>
        <begin position="6"/>
        <end position="26"/>
    </location>
</feature>
<feature type="transmembrane region" description="Helical" evidence="1">
    <location>
        <begin position="75"/>
        <end position="98"/>
    </location>
</feature>
<evidence type="ECO:0000256" key="1">
    <source>
        <dbReference type="SAM" id="Phobius"/>
    </source>
</evidence>
<sequence length="101" mass="10903">MSDFTIQAFILGFSFAGLICNSFEFLTGRPANFGLMFARGKALLLCLPLLLFSAPYILARNVFRAAGVYGLGRNALIGALVMSVLWSIMCGRVVMMVVTSA</sequence>
<feature type="transmembrane region" description="Helical" evidence="1">
    <location>
        <begin position="42"/>
        <end position="63"/>
    </location>
</feature>
<dbReference type="EMBL" id="JACICC010000002">
    <property type="protein sequence ID" value="MBB3809024.1"/>
    <property type="molecule type" value="Genomic_DNA"/>
</dbReference>